<evidence type="ECO:0000259" key="1">
    <source>
        <dbReference type="PROSITE" id="PS51272"/>
    </source>
</evidence>
<keyword evidence="3" id="KW-1185">Reference proteome</keyword>
<accession>A0ABW3V0M4</accession>
<evidence type="ECO:0000313" key="3">
    <source>
        <dbReference type="Proteomes" id="UP001597180"/>
    </source>
</evidence>
<dbReference type="Pfam" id="PF00395">
    <property type="entry name" value="SLH"/>
    <property type="match status" value="3"/>
</dbReference>
<dbReference type="PANTHER" id="PTHR43308:SF5">
    <property type="entry name" value="S-LAYER PROTEIN _ PEPTIDOGLYCAN ENDO-BETA-N-ACETYLGLUCOSAMINIDASE"/>
    <property type="match status" value="1"/>
</dbReference>
<dbReference type="EMBL" id="JBHTLU010000061">
    <property type="protein sequence ID" value="MFD1225490.1"/>
    <property type="molecule type" value="Genomic_DNA"/>
</dbReference>
<sequence>LDLAFSRAGQTIRSEQLGGYAPRYIALPEGIDPNRITTGVIVNPDGTVNHVPTVVTKISNRYFARIQDLRSHGNYSVIWNPQDFSDVKSHWAHMTVNNVAARLILAGTGNNDFSPDRNINRSEFAVMAATGMGLLGQKAAQNTFHDVTSTAWYHNGVSVASEFGIVEGYEDGMFRGDQQITREQGIAMIARAYSLVRPQDAALSQAEIAAALSVYGDAANLSDWARETVARMIRAGVVEGSAGQLLKPQESMTRAEAA</sequence>
<dbReference type="PANTHER" id="PTHR43308">
    <property type="entry name" value="OUTER MEMBRANE PROTEIN ALPHA-RELATED"/>
    <property type="match status" value="1"/>
</dbReference>
<name>A0ABW3V0M4_9BACL</name>
<dbReference type="Proteomes" id="UP001597180">
    <property type="component" value="Unassembled WGS sequence"/>
</dbReference>
<protein>
    <submittedName>
        <fullName evidence="2">S-layer homology domain-containing protein</fullName>
    </submittedName>
</protein>
<proteinExistence type="predicted"/>
<gene>
    <name evidence="2" type="ORF">ACFQ4B_35980</name>
</gene>
<feature type="domain" description="SLH" evidence="1">
    <location>
        <begin position="140"/>
        <end position="203"/>
    </location>
</feature>
<dbReference type="InterPro" id="IPR051465">
    <property type="entry name" value="Cell_Envelope_Struct_Comp"/>
</dbReference>
<feature type="domain" description="SLH" evidence="1">
    <location>
        <begin position="79"/>
        <end position="139"/>
    </location>
</feature>
<dbReference type="RefSeq" id="WP_345595370.1">
    <property type="nucleotide sequence ID" value="NZ_BAABJG010000059.1"/>
</dbReference>
<feature type="non-terminal residue" evidence="2">
    <location>
        <position position="1"/>
    </location>
</feature>
<organism evidence="2 3">
    <name type="scientific">Paenibacillus vulneris</name>
    <dbReference type="NCBI Taxonomy" id="1133364"/>
    <lineage>
        <taxon>Bacteria</taxon>
        <taxon>Bacillati</taxon>
        <taxon>Bacillota</taxon>
        <taxon>Bacilli</taxon>
        <taxon>Bacillales</taxon>
        <taxon>Paenibacillaceae</taxon>
        <taxon>Paenibacillus</taxon>
    </lineage>
</organism>
<reference evidence="3" key="1">
    <citation type="journal article" date="2019" name="Int. J. Syst. Evol. Microbiol.">
        <title>The Global Catalogue of Microorganisms (GCM) 10K type strain sequencing project: providing services to taxonomists for standard genome sequencing and annotation.</title>
        <authorList>
            <consortium name="The Broad Institute Genomics Platform"/>
            <consortium name="The Broad Institute Genome Sequencing Center for Infectious Disease"/>
            <person name="Wu L."/>
            <person name="Ma J."/>
        </authorList>
    </citation>
    <scope>NUCLEOTIDE SEQUENCE [LARGE SCALE GENOMIC DNA]</scope>
    <source>
        <strain evidence="3">CCUG 53270</strain>
    </source>
</reference>
<comment type="caution">
    <text evidence="2">The sequence shown here is derived from an EMBL/GenBank/DDBJ whole genome shotgun (WGS) entry which is preliminary data.</text>
</comment>
<dbReference type="InterPro" id="IPR001119">
    <property type="entry name" value="SLH_dom"/>
</dbReference>
<dbReference type="PROSITE" id="PS51272">
    <property type="entry name" value="SLH"/>
    <property type="match status" value="3"/>
</dbReference>
<feature type="non-terminal residue" evidence="2">
    <location>
        <position position="258"/>
    </location>
</feature>
<feature type="domain" description="SLH" evidence="1">
    <location>
        <begin position="212"/>
        <end position="258"/>
    </location>
</feature>
<evidence type="ECO:0000313" key="2">
    <source>
        <dbReference type="EMBL" id="MFD1225490.1"/>
    </source>
</evidence>